<dbReference type="EMBL" id="AC073867">
    <property type="protein sequence ID" value="AAG13557.1"/>
    <property type="molecule type" value="Genomic_DNA"/>
</dbReference>
<evidence type="ECO:0000313" key="3">
    <source>
        <dbReference type="Proteomes" id="UP000000763"/>
    </source>
</evidence>
<feature type="compositionally biased region" description="Basic and acidic residues" evidence="1">
    <location>
        <begin position="41"/>
        <end position="50"/>
    </location>
</feature>
<organism evidence="2 3">
    <name type="scientific">Oryza sativa subsp. japonica</name>
    <name type="common">Rice</name>
    <dbReference type="NCBI Taxonomy" id="39947"/>
    <lineage>
        <taxon>Eukaryota</taxon>
        <taxon>Viridiplantae</taxon>
        <taxon>Streptophyta</taxon>
        <taxon>Embryophyta</taxon>
        <taxon>Tracheophyta</taxon>
        <taxon>Spermatophyta</taxon>
        <taxon>Magnoliopsida</taxon>
        <taxon>Liliopsida</taxon>
        <taxon>Poales</taxon>
        <taxon>Poaceae</taxon>
        <taxon>BOP clade</taxon>
        <taxon>Oryzoideae</taxon>
        <taxon>Oryzeae</taxon>
        <taxon>Oryzinae</taxon>
        <taxon>Oryza</taxon>
        <taxon>Oryza sativa</taxon>
    </lineage>
</organism>
<sequence length="82" mass="8337">MGERGMRAAGGEPAEWVAKLEPSVLLATPPREAAGHAGVEGAKEGRERGGGDGGGAAGFLPLSLVADRSGDDIDTAFNPQWH</sequence>
<feature type="region of interest" description="Disordered" evidence="1">
    <location>
        <begin position="29"/>
        <end position="60"/>
    </location>
</feature>
<name>Q9FW21_ORYSJ</name>
<gene>
    <name evidence="2" type="primary">OSJNBa0055O03.13</name>
</gene>
<evidence type="ECO:0000313" key="2">
    <source>
        <dbReference type="EMBL" id="AAG13557.1"/>
    </source>
</evidence>
<feature type="non-terminal residue" evidence="2">
    <location>
        <position position="82"/>
    </location>
</feature>
<reference evidence="3" key="1">
    <citation type="journal article" date="2005" name="Nature">
        <title>The map-based sequence of the rice genome.</title>
        <authorList>
            <consortium name="International rice genome sequencing project (IRGSP)"/>
            <person name="Matsumoto T."/>
            <person name="Wu J."/>
            <person name="Kanamori H."/>
            <person name="Katayose Y."/>
            <person name="Fujisawa M."/>
            <person name="Namiki N."/>
            <person name="Mizuno H."/>
            <person name="Yamamoto K."/>
            <person name="Antonio B.A."/>
            <person name="Baba T."/>
            <person name="Sakata K."/>
            <person name="Nagamura Y."/>
            <person name="Aoki H."/>
            <person name="Arikawa K."/>
            <person name="Arita K."/>
            <person name="Bito T."/>
            <person name="Chiden Y."/>
            <person name="Fujitsuka N."/>
            <person name="Fukunaka R."/>
            <person name="Hamada M."/>
            <person name="Harada C."/>
            <person name="Hayashi A."/>
            <person name="Hijishita S."/>
            <person name="Honda M."/>
            <person name="Hosokawa S."/>
            <person name="Ichikawa Y."/>
            <person name="Idonuma A."/>
            <person name="Iijima M."/>
            <person name="Ikeda M."/>
            <person name="Ikeno M."/>
            <person name="Ito K."/>
            <person name="Ito S."/>
            <person name="Ito T."/>
            <person name="Ito Y."/>
            <person name="Ito Y."/>
            <person name="Iwabuchi A."/>
            <person name="Kamiya K."/>
            <person name="Karasawa W."/>
            <person name="Kurita K."/>
            <person name="Katagiri S."/>
            <person name="Kikuta A."/>
            <person name="Kobayashi H."/>
            <person name="Kobayashi N."/>
            <person name="Machita K."/>
            <person name="Maehara T."/>
            <person name="Masukawa M."/>
            <person name="Mizubayashi T."/>
            <person name="Mukai Y."/>
            <person name="Nagasaki H."/>
            <person name="Nagata Y."/>
            <person name="Naito S."/>
            <person name="Nakashima M."/>
            <person name="Nakama Y."/>
            <person name="Nakamichi Y."/>
            <person name="Nakamura M."/>
            <person name="Meguro A."/>
            <person name="Negishi M."/>
            <person name="Ohta I."/>
            <person name="Ohta T."/>
            <person name="Okamoto M."/>
            <person name="Ono N."/>
            <person name="Saji S."/>
            <person name="Sakaguchi M."/>
            <person name="Sakai K."/>
            <person name="Shibata M."/>
            <person name="Shimokawa T."/>
            <person name="Song J."/>
            <person name="Takazaki Y."/>
            <person name="Terasawa K."/>
            <person name="Tsugane M."/>
            <person name="Tsuji K."/>
            <person name="Ueda S."/>
            <person name="Waki K."/>
            <person name="Yamagata H."/>
            <person name="Yamamoto M."/>
            <person name="Yamamoto S."/>
            <person name="Yamane H."/>
            <person name="Yoshiki S."/>
            <person name="Yoshihara R."/>
            <person name="Yukawa K."/>
            <person name="Zhong H."/>
            <person name="Yano M."/>
            <person name="Yuan Q."/>
            <person name="Ouyang S."/>
            <person name="Liu J."/>
            <person name="Jones K.M."/>
            <person name="Gansberger K."/>
            <person name="Moffat K."/>
            <person name="Hill J."/>
            <person name="Bera J."/>
            <person name="Fadrosh D."/>
            <person name="Jin S."/>
            <person name="Johri S."/>
            <person name="Kim M."/>
            <person name="Overton L."/>
            <person name="Reardon M."/>
            <person name="Tsitrin T."/>
            <person name="Vuong H."/>
            <person name="Weaver B."/>
            <person name="Ciecko A."/>
            <person name="Tallon L."/>
            <person name="Jackson J."/>
            <person name="Pai G."/>
            <person name="Aken S.V."/>
            <person name="Utterback T."/>
            <person name="Reidmuller S."/>
            <person name="Feldblyum T."/>
            <person name="Hsiao J."/>
            <person name="Zismann V."/>
            <person name="Iobst S."/>
            <person name="de Vazeille A.R."/>
            <person name="Buell C.R."/>
            <person name="Ying K."/>
            <person name="Li Y."/>
            <person name="Lu T."/>
            <person name="Huang Y."/>
            <person name="Zhao Q."/>
            <person name="Feng Q."/>
            <person name="Zhang L."/>
            <person name="Zhu J."/>
            <person name="Weng Q."/>
            <person name="Mu J."/>
            <person name="Lu Y."/>
            <person name="Fan D."/>
            <person name="Liu Y."/>
            <person name="Guan J."/>
            <person name="Zhang Y."/>
            <person name="Yu S."/>
            <person name="Liu X."/>
            <person name="Zhang Y."/>
            <person name="Hong G."/>
            <person name="Han B."/>
            <person name="Choisne N."/>
            <person name="Demange N."/>
            <person name="Orjeda G."/>
            <person name="Samain S."/>
            <person name="Cattolico L."/>
            <person name="Pelletier E."/>
            <person name="Couloux A."/>
            <person name="Segurens B."/>
            <person name="Wincker P."/>
            <person name="D'Hont A."/>
            <person name="Scarpelli C."/>
            <person name="Weissenbach J."/>
            <person name="Salanoubat M."/>
            <person name="Quetier F."/>
            <person name="Yu Y."/>
            <person name="Kim H.R."/>
            <person name="Rambo T."/>
            <person name="Currie J."/>
            <person name="Collura K."/>
            <person name="Luo M."/>
            <person name="Yang T."/>
            <person name="Ammiraju J.S.S."/>
            <person name="Engler F."/>
            <person name="Soderlund C."/>
            <person name="Wing R.A."/>
            <person name="Palmer L.E."/>
            <person name="de la Bastide M."/>
            <person name="Spiegel L."/>
            <person name="Nascimento L."/>
            <person name="Zutavern T."/>
            <person name="O'Shaughnessy A."/>
            <person name="Dike S."/>
            <person name="Dedhia N."/>
            <person name="Preston R."/>
            <person name="Balija V."/>
            <person name="McCombie W.R."/>
            <person name="Chow T."/>
            <person name="Chen H."/>
            <person name="Chung M."/>
            <person name="Chen C."/>
            <person name="Shaw J."/>
            <person name="Wu H."/>
            <person name="Hsiao K."/>
            <person name="Chao Y."/>
            <person name="Chu M."/>
            <person name="Cheng C."/>
            <person name="Hour A."/>
            <person name="Lee P."/>
            <person name="Lin S."/>
            <person name="Lin Y."/>
            <person name="Liou J."/>
            <person name="Liu S."/>
            <person name="Hsing Y."/>
            <person name="Raghuvanshi S."/>
            <person name="Mohanty A."/>
            <person name="Bharti A.K."/>
            <person name="Gaur A."/>
            <person name="Gupta V."/>
            <person name="Kumar D."/>
            <person name="Ravi V."/>
            <person name="Vij S."/>
            <person name="Kapur A."/>
            <person name="Khurana P."/>
            <person name="Khurana P."/>
            <person name="Khurana J.P."/>
            <person name="Tyagi A.K."/>
            <person name="Gaikwad K."/>
            <person name="Singh A."/>
            <person name="Dalal V."/>
            <person name="Srivastava S."/>
            <person name="Dixit A."/>
            <person name="Pal A.K."/>
            <person name="Ghazi I.A."/>
            <person name="Yadav M."/>
            <person name="Pandit A."/>
            <person name="Bhargava A."/>
            <person name="Sureshbabu K."/>
            <person name="Batra K."/>
            <person name="Sharma T.R."/>
            <person name="Mohapatra T."/>
            <person name="Singh N.K."/>
            <person name="Messing J."/>
            <person name="Nelson A.B."/>
            <person name="Fuks G."/>
            <person name="Kavchok S."/>
            <person name="Keizer G."/>
            <person name="Linton E."/>
            <person name="Llaca V."/>
            <person name="Song R."/>
            <person name="Tanyolac B."/>
            <person name="Young S."/>
            <person name="Ho-Il K."/>
            <person name="Hahn J.H."/>
            <person name="Sangsakoo G."/>
            <person name="Vanavichit A."/>
            <person name="de Mattos Luiz.A.T."/>
            <person name="Zimmer P.D."/>
            <person name="Malone G."/>
            <person name="Dellagostin O."/>
            <person name="de Oliveira A.C."/>
            <person name="Bevan M."/>
            <person name="Bancroft I."/>
            <person name="Minx P."/>
            <person name="Cordum H."/>
            <person name="Wilson R."/>
            <person name="Cheng Z."/>
            <person name="Jin W."/>
            <person name="Jiang J."/>
            <person name="Leong S.A."/>
            <person name="Iwama H."/>
            <person name="Gojobori T."/>
            <person name="Itoh T."/>
            <person name="Niimura Y."/>
            <person name="Fujii Y."/>
            <person name="Habara T."/>
            <person name="Sakai H."/>
            <person name="Sato Y."/>
            <person name="Wilson G."/>
            <person name="Kumar K."/>
            <person name="McCouch S."/>
            <person name="Juretic N."/>
            <person name="Hoen D."/>
            <person name="Wright S."/>
            <person name="Bruskiewich R."/>
            <person name="Bureau T."/>
            <person name="Miyao A."/>
            <person name="Hirochika H."/>
            <person name="Nishikawa T."/>
            <person name="Kadowaki K."/>
            <person name="Sugiura M."/>
            <person name="Burr B."/>
            <person name="Sasaki T."/>
        </authorList>
    </citation>
    <scope>NUCLEOTIDE SEQUENCE [LARGE SCALE GENOMIC DNA]</scope>
    <source>
        <strain evidence="3">cv. Nipponbare</strain>
    </source>
</reference>
<dbReference type="Proteomes" id="UP000000763">
    <property type="component" value="Chromosome 10"/>
</dbReference>
<proteinExistence type="predicted"/>
<reference evidence="3" key="2">
    <citation type="journal article" date="2008" name="Nucleic Acids Res.">
        <title>The rice annotation project database (RAP-DB): 2008 update.</title>
        <authorList>
            <consortium name="The rice annotation project (RAP)"/>
        </authorList>
    </citation>
    <scope>GENOME REANNOTATION</scope>
    <source>
        <strain evidence="3">cv. Nipponbare</strain>
    </source>
</reference>
<evidence type="ECO:0000256" key="1">
    <source>
        <dbReference type="SAM" id="MobiDB-lite"/>
    </source>
</evidence>
<protein>
    <submittedName>
        <fullName evidence="2">Uncharacterized protein</fullName>
    </submittedName>
</protein>
<accession>Q9FW21</accession>
<dbReference type="AlphaFoldDB" id="Q9FW21"/>